<organism evidence="1 2">
    <name type="scientific">Ferriphaselus amnicola</name>
    <dbReference type="NCBI Taxonomy" id="1188319"/>
    <lineage>
        <taxon>Bacteria</taxon>
        <taxon>Pseudomonadati</taxon>
        <taxon>Pseudomonadota</taxon>
        <taxon>Betaproteobacteria</taxon>
        <taxon>Nitrosomonadales</taxon>
        <taxon>Gallionellaceae</taxon>
        <taxon>Ferriphaselus</taxon>
    </lineage>
</organism>
<evidence type="ECO:0000313" key="2">
    <source>
        <dbReference type="Proteomes" id="UP000033070"/>
    </source>
</evidence>
<dbReference type="RefSeq" id="WP_062627191.1">
    <property type="nucleotide sequence ID" value="NZ_AP018738.1"/>
</dbReference>
<dbReference type="CDD" id="cd01071">
    <property type="entry name" value="PBP2_PhnD_like"/>
    <property type="match status" value="1"/>
</dbReference>
<sequence length="272" mass="29983">MKILHALLISILVLETNAVLAEDRIYTFAIVPQQAVTELAKSWIPFLALLSERSGVKLKFVTAPDIPTFEKRLGNGAYDIAYMNPYHYTVFHKKSGYKAFAKEKGRKLTGILVARKGSAINDIRDLNGLTLAFPAPAAFAASILPRASLRKEGIDIKAKFVASHESVYLNVAQGMYPAGGGIKRTFELMDVATQQELQVIWITPGYTPHAIASHPHLPDAVVNTLQKVMLSLDEDPIGQSALKAIGFKGVEQAQDRDWDDIRQLKITELDSL</sequence>
<accession>A0A2Z6GBI3</accession>
<dbReference type="AlphaFoldDB" id="A0A2Z6GBI3"/>
<name>A0A2Z6GBI3_9PROT</name>
<dbReference type="KEGG" id="fam:OYT1_ch1415"/>
<reference evidence="1 2" key="1">
    <citation type="submission" date="2018-06" db="EMBL/GenBank/DDBJ databases">
        <title>OYT1 Genome Sequencing.</title>
        <authorList>
            <person name="Kato S."/>
            <person name="Itoh T."/>
            <person name="Ohkuma M."/>
        </authorList>
    </citation>
    <scope>NUCLEOTIDE SEQUENCE [LARGE SCALE GENOMIC DNA]</scope>
    <source>
        <strain evidence="1 2">OYT1</strain>
    </source>
</reference>
<dbReference type="Proteomes" id="UP000033070">
    <property type="component" value="Chromosome"/>
</dbReference>
<dbReference type="PANTHER" id="PTHR35841:SF1">
    <property type="entry name" value="PHOSPHONATES-BINDING PERIPLASMIC PROTEIN"/>
    <property type="match status" value="1"/>
</dbReference>
<dbReference type="PANTHER" id="PTHR35841">
    <property type="entry name" value="PHOSPHONATES-BINDING PERIPLASMIC PROTEIN"/>
    <property type="match status" value="1"/>
</dbReference>
<dbReference type="SUPFAM" id="SSF53850">
    <property type="entry name" value="Periplasmic binding protein-like II"/>
    <property type="match status" value="1"/>
</dbReference>
<dbReference type="Pfam" id="PF12974">
    <property type="entry name" value="Phosphonate-bd"/>
    <property type="match status" value="1"/>
</dbReference>
<evidence type="ECO:0000313" key="1">
    <source>
        <dbReference type="EMBL" id="BBE50971.1"/>
    </source>
</evidence>
<gene>
    <name evidence="1" type="ORF">OYT1_ch1415</name>
</gene>
<proteinExistence type="predicted"/>
<keyword evidence="2" id="KW-1185">Reference proteome</keyword>
<dbReference type="Gene3D" id="3.40.190.10">
    <property type="entry name" value="Periplasmic binding protein-like II"/>
    <property type="match status" value="2"/>
</dbReference>
<dbReference type="EMBL" id="AP018738">
    <property type="protein sequence ID" value="BBE50971.1"/>
    <property type="molecule type" value="Genomic_DNA"/>
</dbReference>
<dbReference type="STRING" id="1188319.OYT1_02075"/>
<protein>
    <submittedName>
        <fullName evidence="1">Phosphate-import protein PhnD</fullName>
    </submittedName>
</protein>